<dbReference type="Proteomes" id="UP000752696">
    <property type="component" value="Unassembled WGS sequence"/>
</dbReference>
<reference evidence="1" key="1">
    <citation type="submission" date="2020-07" db="EMBL/GenBank/DDBJ databases">
        <authorList>
            <person name="Nazaruddin N."/>
        </authorList>
    </citation>
    <scope>NUCLEOTIDE SEQUENCE</scope>
</reference>
<dbReference type="AlphaFoldDB" id="A0A6V7HK13"/>
<keyword evidence="2" id="KW-1185">Reference proteome</keyword>
<organism evidence="1 2">
    <name type="scientific">Heterotrigona itama</name>
    <dbReference type="NCBI Taxonomy" id="395501"/>
    <lineage>
        <taxon>Eukaryota</taxon>
        <taxon>Metazoa</taxon>
        <taxon>Ecdysozoa</taxon>
        <taxon>Arthropoda</taxon>
        <taxon>Hexapoda</taxon>
        <taxon>Insecta</taxon>
        <taxon>Pterygota</taxon>
        <taxon>Neoptera</taxon>
        <taxon>Endopterygota</taxon>
        <taxon>Hymenoptera</taxon>
        <taxon>Apocrita</taxon>
        <taxon>Aculeata</taxon>
        <taxon>Apoidea</taxon>
        <taxon>Anthophila</taxon>
        <taxon>Apidae</taxon>
        <taxon>Heterotrigona</taxon>
    </lineage>
</organism>
<evidence type="ECO:0000313" key="1">
    <source>
        <dbReference type="EMBL" id="CAD1481287.1"/>
    </source>
</evidence>
<proteinExistence type="predicted"/>
<comment type="caution">
    <text evidence="1">The sequence shown here is derived from an EMBL/GenBank/DDBJ whole genome shotgun (WGS) entry which is preliminary data.</text>
</comment>
<evidence type="ECO:0000313" key="2">
    <source>
        <dbReference type="Proteomes" id="UP000752696"/>
    </source>
</evidence>
<accession>A0A6V7HK13</accession>
<feature type="non-terminal residue" evidence="1">
    <location>
        <position position="1"/>
    </location>
</feature>
<feature type="non-terminal residue" evidence="1">
    <location>
        <position position="76"/>
    </location>
</feature>
<sequence>IAIAVTDMSRVSPDTNIYVGVAEARICERTTIFTIDGRPSVLGLFFDLRIERLELDVSSSGHCARRKRRLKAEQAR</sequence>
<gene>
    <name evidence="1" type="ORF">MHI_LOCUS999403</name>
</gene>
<name>A0A6V7HK13_9HYME</name>
<dbReference type="EMBL" id="CAJDYZ010013708">
    <property type="protein sequence ID" value="CAD1481287.1"/>
    <property type="molecule type" value="Genomic_DNA"/>
</dbReference>
<protein>
    <submittedName>
        <fullName evidence="1">Uncharacterized protein</fullName>
    </submittedName>
</protein>